<name>A0AAU9J855_9CILI</name>
<comment type="caution">
    <text evidence="2">The sequence shown here is derived from an EMBL/GenBank/DDBJ whole genome shotgun (WGS) entry which is preliminary data.</text>
</comment>
<dbReference type="SUPFAM" id="SSF56059">
    <property type="entry name" value="Glutathione synthetase ATP-binding domain-like"/>
    <property type="match status" value="1"/>
</dbReference>
<feature type="region of interest" description="Disordered" evidence="1">
    <location>
        <begin position="78"/>
        <end position="101"/>
    </location>
</feature>
<dbReference type="Pfam" id="PF03133">
    <property type="entry name" value="TTL"/>
    <property type="match status" value="1"/>
</dbReference>
<evidence type="ECO:0000256" key="1">
    <source>
        <dbReference type="SAM" id="MobiDB-lite"/>
    </source>
</evidence>
<accession>A0AAU9J855</accession>
<proteinExistence type="predicted"/>
<evidence type="ECO:0000313" key="2">
    <source>
        <dbReference type="EMBL" id="CAG9322135.1"/>
    </source>
</evidence>
<dbReference type="Proteomes" id="UP001162131">
    <property type="component" value="Unassembled WGS sequence"/>
</dbReference>
<protein>
    <submittedName>
        <fullName evidence="2">Uncharacterized protein</fullName>
    </submittedName>
</protein>
<reference evidence="2" key="1">
    <citation type="submission" date="2021-09" db="EMBL/GenBank/DDBJ databases">
        <authorList>
            <consortium name="AG Swart"/>
            <person name="Singh M."/>
            <person name="Singh A."/>
            <person name="Seah K."/>
            <person name="Emmerich C."/>
        </authorList>
    </citation>
    <scope>NUCLEOTIDE SEQUENCE</scope>
    <source>
        <strain evidence="2">ATCC30299</strain>
    </source>
</reference>
<dbReference type="PANTHER" id="PTHR46069:SF1">
    <property type="entry name" value="CHROMOSOME UNDETERMINED SCAFFOLD_125, WHOLE GENOME SHOTGUN SEQUENCE"/>
    <property type="match status" value="1"/>
</dbReference>
<dbReference type="InterPro" id="IPR004344">
    <property type="entry name" value="TTL/TTLL_fam"/>
</dbReference>
<sequence>MSTFRKPKIRVQSRQRITTRTPDQISNEDPVRPLLSRNQLPSPKLSFSSASSYEITKSIISRREPKLIKIRKIYSTSSPDKAQKVHKKRNKPENSKEEHFTPLLPNLKSISSQGFEPKMKHEENSSMIFIKEFPEKLPARNSMISFKKAMKNKKWLAKAKDFLKTEFNKCLKESNGINVVSPENSVTTYKYYVGKGNNSGLVKQVMQSRWWWVEVEEAENMNVNLYWSQLFNSQFSGKIPEAVPFVDNSTISKPLSVSCLNIETDISNNVKVDISVLGFDLITQSSSYTTLKEMHQYVPNLALTHNRLPSNDNLCNKKALYRNMKAYYTSLGKNVFDYLPLTFHLVNGENDEIFTEFSQCFEEFKEKSQNLWILKPGENTNRGNGICVCNSIEQIKNELRNNPFPRTGEHTYILQKYIENPLLISRRKFDIRLYAMLTSVNGIIQGYFYKEGYLRTACKAYTAKNLDNKYIHLTNDAVQKKSEDYGKYENGNKISYKEFQRYLDIKRIDVSFMNDIIPKIKDIVKDTFMATFQMIDKERKSHSFEIYGYDFLLDTNFTPWLLEVNTNPCLELSSPLLGRIIPSMLDNAFRIAVDPVFPEIAQCSRRSNVVKESYPPNKFELIFHELIDGKNPSE</sequence>
<feature type="region of interest" description="Disordered" evidence="1">
    <location>
        <begin position="1"/>
        <end position="47"/>
    </location>
</feature>
<dbReference type="PROSITE" id="PS51221">
    <property type="entry name" value="TTL"/>
    <property type="match status" value="1"/>
</dbReference>
<feature type="compositionally biased region" description="Basic and acidic residues" evidence="1">
    <location>
        <begin position="91"/>
        <end position="100"/>
    </location>
</feature>
<dbReference type="Gene3D" id="3.30.470.20">
    <property type="entry name" value="ATP-grasp fold, B domain"/>
    <property type="match status" value="1"/>
</dbReference>
<dbReference type="PANTHER" id="PTHR46069">
    <property type="entry name" value="TUBULIN TYROSINE LIGASE"/>
    <property type="match status" value="1"/>
</dbReference>
<gene>
    <name evidence="2" type="ORF">BSTOLATCC_MIC30515</name>
</gene>
<keyword evidence="3" id="KW-1185">Reference proteome</keyword>
<feature type="compositionally biased region" description="Basic residues" evidence="1">
    <location>
        <begin position="1"/>
        <end position="13"/>
    </location>
</feature>
<evidence type="ECO:0000313" key="3">
    <source>
        <dbReference type="Proteomes" id="UP001162131"/>
    </source>
</evidence>
<organism evidence="2 3">
    <name type="scientific">Blepharisma stoltei</name>
    <dbReference type="NCBI Taxonomy" id="1481888"/>
    <lineage>
        <taxon>Eukaryota</taxon>
        <taxon>Sar</taxon>
        <taxon>Alveolata</taxon>
        <taxon>Ciliophora</taxon>
        <taxon>Postciliodesmatophora</taxon>
        <taxon>Heterotrichea</taxon>
        <taxon>Heterotrichida</taxon>
        <taxon>Blepharismidae</taxon>
        <taxon>Blepharisma</taxon>
    </lineage>
</organism>
<feature type="compositionally biased region" description="Polar residues" evidence="1">
    <location>
        <begin position="14"/>
        <end position="27"/>
    </location>
</feature>
<dbReference type="EMBL" id="CAJZBQ010000030">
    <property type="protein sequence ID" value="CAG9322135.1"/>
    <property type="molecule type" value="Genomic_DNA"/>
</dbReference>
<dbReference type="AlphaFoldDB" id="A0AAU9J855"/>